<accession>A0A7R9U2B4</accession>
<dbReference type="Gene3D" id="1.25.40.20">
    <property type="entry name" value="Ankyrin repeat-containing domain"/>
    <property type="match status" value="1"/>
</dbReference>
<keyword evidence="1" id="KW-0677">Repeat</keyword>
<gene>
    <name evidence="5" type="ORF">PPYR1160_LOCUS1739</name>
</gene>
<reference evidence="5" key="1">
    <citation type="submission" date="2021-01" db="EMBL/GenBank/DDBJ databases">
        <authorList>
            <person name="Corre E."/>
            <person name="Pelletier E."/>
            <person name="Niang G."/>
            <person name="Scheremetjew M."/>
            <person name="Finn R."/>
            <person name="Kale V."/>
            <person name="Holt S."/>
            <person name="Cochrane G."/>
            <person name="Meng A."/>
            <person name="Brown T."/>
            <person name="Cohen L."/>
        </authorList>
    </citation>
    <scope>NUCLEOTIDE SEQUENCE</scope>
    <source>
        <strain evidence="5">CCMP2078</strain>
    </source>
</reference>
<protein>
    <submittedName>
        <fullName evidence="5">Uncharacterized protein</fullName>
    </submittedName>
</protein>
<dbReference type="PANTHER" id="PTHR24126">
    <property type="entry name" value="ANKYRIN REPEAT, PH AND SEC7 DOMAIN CONTAINING PROTEIN SECG-RELATED"/>
    <property type="match status" value="1"/>
</dbReference>
<dbReference type="InterPro" id="IPR002110">
    <property type="entry name" value="Ankyrin_rpt"/>
</dbReference>
<evidence type="ECO:0000256" key="3">
    <source>
        <dbReference type="PROSITE-ProRule" id="PRU00023"/>
    </source>
</evidence>
<sequence>MFDALFSGRIGEILAPLADPVDVFFRALETGDRDKMAEALASDAGLWQQRDRKGRSAAHATAKGSDLGLFDECLRQGLSASEADQRGNTPLHYACEGGSLDMVKHILGKQVDVLARNGANQTPYDCAESHVVRQYLLPIQLRVENERGIGVDAGLSMLISTPAAYGHYDVMPPPGATPAPEAVTPAPIAAPPAYAPPSANGVPTASGLAAPPASGPPPAAPATASMTSNGTPSNGSMYGSGAIAETASFVKDFTHVSRPIMADGFHTSHNDPTLMSKYKHTRSQMYAAAVPPPPTAAGPVNSYSAYANNMNPTQPRYVQYEINGKSGEDRTSSYTMHMAPRSVHTPPQAGTSPAQPPATPPGQPAFYALDAGSGVPAAAAPLADPAAANALMGSDSAAETVGVSEERGSIDAPVTEVWSSSSAVM</sequence>
<keyword evidence="2 3" id="KW-0040">ANK repeat</keyword>
<evidence type="ECO:0000256" key="2">
    <source>
        <dbReference type="ARBA" id="ARBA00023043"/>
    </source>
</evidence>
<dbReference type="Pfam" id="PF13857">
    <property type="entry name" value="Ank_5"/>
    <property type="match status" value="1"/>
</dbReference>
<evidence type="ECO:0000313" key="5">
    <source>
        <dbReference type="EMBL" id="CAD8252247.1"/>
    </source>
</evidence>
<feature type="compositionally biased region" description="Low complexity" evidence="4">
    <location>
        <begin position="199"/>
        <end position="212"/>
    </location>
</feature>
<organism evidence="5">
    <name type="scientific">Pinguiococcus pyrenoidosus</name>
    <dbReference type="NCBI Taxonomy" id="172671"/>
    <lineage>
        <taxon>Eukaryota</taxon>
        <taxon>Sar</taxon>
        <taxon>Stramenopiles</taxon>
        <taxon>Ochrophyta</taxon>
        <taxon>Pinguiophyceae</taxon>
        <taxon>Pinguiochrysidales</taxon>
        <taxon>Pinguiochrysidaceae</taxon>
        <taxon>Pinguiococcus</taxon>
    </lineage>
</organism>
<dbReference type="PROSITE" id="PS50088">
    <property type="entry name" value="ANK_REPEAT"/>
    <property type="match status" value="1"/>
</dbReference>
<dbReference type="InterPro" id="IPR036770">
    <property type="entry name" value="Ankyrin_rpt-contain_sf"/>
</dbReference>
<dbReference type="SMART" id="SM00248">
    <property type="entry name" value="ANK"/>
    <property type="match status" value="2"/>
</dbReference>
<dbReference type="AlphaFoldDB" id="A0A7R9U2B4"/>
<proteinExistence type="predicted"/>
<feature type="repeat" description="ANK" evidence="3">
    <location>
        <begin position="86"/>
        <end position="118"/>
    </location>
</feature>
<name>A0A7R9U2B4_9STRA</name>
<feature type="region of interest" description="Disordered" evidence="4">
    <location>
        <begin position="340"/>
        <end position="365"/>
    </location>
</feature>
<dbReference type="PANTHER" id="PTHR24126:SF14">
    <property type="entry name" value="ANK_REP_REGION DOMAIN-CONTAINING PROTEIN"/>
    <property type="match status" value="1"/>
</dbReference>
<dbReference type="PROSITE" id="PS50297">
    <property type="entry name" value="ANK_REP_REGION"/>
    <property type="match status" value="1"/>
</dbReference>
<feature type="compositionally biased region" description="Pro residues" evidence="4">
    <location>
        <begin position="354"/>
        <end position="363"/>
    </location>
</feature>
<evidence type="ECO:0000256" key="4">
    <source>
        <dbReference type="SAM" id="MobiDB-lite"/>
    </source>
</evidence>
<feature type="region of interest" description="Disordered" evidence="4">
    <location>
        <begin position="199"/>
        <end position="233"/>
    </location>
</feature>
<dbReference type="SUPFAM" id="SSF48403">
    <property type="entry name" value="Ankyrin repeat"/>
    <property type="match status" value="1"/>
</dbReference>
<dbReference type="EMBL" id="HBEA01002335">
    <property type="protein sequence ID" value="CAD8252247.1"/>
    <property type="molecule type" value="Transcribed_RNA"/>
</dbReference>
<evidence type="ECO:0000256" key="1">
    <source>
        <dbReference type="ARBA" id="ARBA00022737"/>
    </source>
</evidence>